<gene>
    <name evidence="2" type="ORF">U4I38_10850</name>
</gene>
<dbReference type="Proteomes" id="UP001288387">
    <property type="component" value="Unassembled WGS sequence"/>
</dbReference>
<comment type="caution">
    <text evidence="2">The sequence shown here is derived from an EMBL/GenBank/DDBJ whole genome shotgun (WGS) entry which is preliminary data.</text>
</comment>
<evidence type="ECO:0000313" key="2">
    <source>
        <dbReference type="EMBL" id="MDZ5764968.1"/>
    </source>
</evidence>
<evidence type="ECO:0000256" key="1">
    <source>
        <dbReference type="SAM" id="MobiDB-lite"/>
    </source>
</evidence>
<dbReference type="AlphaFoldDB" id="A0AAJ2WLA3"/>
<dbReference type="EMBL" id="JAXRVB010000010">
    <property type="protein sequence ID" value="MDZ5764968.1"/>
    <property type="molecule type" value="Genomic_DNA"/>
</dbReference>
<evidence type="ECO:0000313" key="3">
    <source>
        <dbReference type="Proteomes" id="UP001288387"/>
    </source>
</evidence>
<feature type="compositionally biased region" description="Basic and acidic residues" evidence="1">
    <location>
        <begin position="58"/>
        <end position="72"/>
    </location>
</feature>
<reference evidence="2" key="1">
    <citation type="submission" date="2023-12" db="EMBL/GenBank/DDBJ databases">
        <title>'Antibacterial potential of Stenotrophomonas maltophilia cystic fibrosis isolates' (manuscript under preparation).</title>
        <authorList>
            <person name="Crisan C.V."/>
            <person name="Pettis M."/>
            <person name="Goldberg J.B."/>
        </authorList>
    </citation>
    <scope>NUCLEOTIDE SEQUENCE</scope>
    <source>
        <strain evidence="2">CCV129</strain>
    </source>
</reference>
<name>A0AAJ2WLA3_STEMA</name>
<dbReference type="RefSeq" id="WP_099554601.1">
    <property type="nucleotide sequence ID" value="NZ_JAKJQX010000014.1"/>
</dbReference>
<sequence length="79" mass="9031">MDLFTDEKLLLQALETIDAGQKLQGSPSLYYLRACMYVTVEGYPPGLTEDGRARLESLRRKRESREHRDGMKSIDQLLG</sequence>
<proteinExistence type="predicted"/>
<accession>A0AAJ2WLA3</accession>
<feature type="region of interest" description="Disordered" evidence="1">
    <location>
        <begin position="58"/>
        <end position="79"/>
    </location>
</feature>
<organism evidence="2 3">
    <name type="scientific">Stenotrophomonas maltophilia</name>
    <name type="common">Pseudomonas maltophilia</name>
    <name type="synonym">Xanthomonas maltophilia</name>
    <dbReference type="NCBI Taxonomy" id="40324"/>
    <lineage>
        <taxon>Bacteria</taxon>
        <taxon>Pseudomonadati</taxon>
        <taxon>Pseudomonadota</taxon>
        <taxon>Gammaproteobacteria</taxon>
        <taxon>Lysobacterales</taxon>
        <taxon>Lysobacteraceae</taxon>
        <taxon>Stenotrophomonas</taxon>
        <taxon>Stenotrophomonas maltophilia group</taxon>
    </lineage>
</organism>
<protein>
    <submittedName>
        <fullName evidence="2">Uncharacterized protein</fullName>
    </submittedName>
</protein>